<proteinExistence type="predicted"/>
<dbReference type="InterPro" id="IPR038332">
    <property type="entry name" value="PPE_sf"/>
</dbReference>
<name>A0ABW5FN00_9PSEU</name>
<reference evidence="3" key="1">
    <citation type="journal article" date="2019" name="Int. J. Syst. Evol. Microbiol.">
        <title>The Global Catalogue of Microorganisms (GCM) 10K type strain sequencing project: providing services to taxonomists for standard genome sequencing and annotation.</title>
        <authorList>
            <consortium name="The Broad Institute Genomics Platform"/>
            <consortium name="The Broad Institute Genome Sequencing Center for Infectious Disease"/>
            <person name="Wu L."/>
            <person name="Ma J."/>
        </authorList>
    </citation>
    <scope>NUCLEOTIDE SEQUENCE [LARGE SCALE GENOMIC DNA]</scope>
    <source>
        <strain evidence="3">CGMCC 4.7645</strain>
    </source>
</reference>
<dbReference type="EMBL" id="JBHUKR010000004">
    <property type="protein sequence ID" value="MFD2415391.1"/>
    <property type="molecule type" value="Genomic_DNA"/>
</dbReference>
<feature type="compositionally biased region" description="Polar residues" evidence="1">
    <location>
        <begin position="221"/>
        <end position="238"/>
    </location>
</feature>
<dbReference type="RefSeq" id="WP_378261142.1">
    <property type="nucleotide sequence ID" value="NZ_JBHUKR010000004.1"/>
</dbReference>
<evidence type="ECO:0000313" key="3">
    <source>
        <dbReference type="Proteomes" id="UP001597417"/>
    </source>
</evidence>
<evidence type="ECO:0008006" key="4">
    <source>
        <dbReference type="Google" id="ProtNLM"/>
    </source>
</evidence>
<feature type="compositionally biased region" description="Gly residues" evidence="1">
    <location>
        <begin position="316"/>
        <end position="342"/>
    </location>
</feature>
<dbReference type="Gene3D" id="1.20.1260.20">
    <property type="entry name" value="PPE superfamily"/>
    <property type="match status" value="1"/>
</dbReference>
<keyword evidence="3" id="KW-1185">Reference proteome</keyword>
<accession>A0ABW5FN00</accession>
<feature type="region of interest" description="Disordered" evidence="1">
    <location>
        <begin position="221"/>
        <end position="438"/>
    </location>
</feature>
<feature type="compositionally biased region" description="Gly residues" evidence="1">
    <location>
        <begin position="381"/>
        <end position="393"/>
    </location>
</feature>
<feature type="compositionally biased region" description="Basic and acidic residues" evidence="1">
    <location>
        <begin position="394"/>
        <end position="421"/>
    </location>
</feature>
<organism evidence="2 3">
    <name type="scientific">Amycolatopsis pigmentata</name>
    <dbReference type="NCBI Taxonomy" id="450801"/>
    <lineage>
        <taxon>Bacteria</taxon>
        <taxon>Bacillati</taxon>
        <taxon>Actinomycetota</taxon>
        <taxon>Actinomycetes</taxon>
        <taxon>Pseudonocardiales</taxon>
        <taxon>Pseudonocardiaceae</taxon>
        <taxon>Amycolatopsis</taxon>
    </lineage>
</organism>
<protein>
    <recommendedName>
        <fullName evidence="4">PPE family protein</fullName>
    </recommendedName>
</protein>
<evidence type="ECO:0000313" key="2">
    <source>
        <dbReference type="EMBL" id="MFD2415391.1"/>
    </source>
</evidence>
<sequence>MGMFDWIGDAAKAVVHGVENAADWVGDRVSDVEHWFGDLFTGDLGTQAMSVPEVVQKVKASQGATDWHGSAGVATDLAGDHRAVATQIQNISSGLESVWTGSGADAAQAKLKPLRDVADSAAQTFTANSTHVTGIASGFDEMKRSLTPIPSSPPHKNLWDVVTPWSTDTEDQINQYNAQIQENLNRYNAYSHQAQDAGHQLTVDYGQIGTFDGNVTLAAQSTTGTTNHPAPGSGSNDHALSRLDAPSPTVHPTGGPATPSAAGPGVISGHGRLPETDSTTSSASFPAGPAPTGPGTSGYGIPGPNGPAPTADGLAVLGGPGIGTAGGLGGPDSGSGRGGNAGRGALETGQPGAGNRTGAAPRTAPGAITAAEKATVMGRGNTTGMGTAGAGAGRGKDDEDKEHNRKYGLEDDSLFADHSDGLIDPETGMRVTPPTIGG</sequence>
<comment type="caution">
    <text evidence="2">The sequence shown here is derived from an EMBL/GenBank/DDBJ whole genome shotgun (WGS) entry which is preliminary data.</text>
</comment>
<dbReference type="SUPFAM" id="SSF140459">
    <property type="entry name" value="PE/PPE dimer-like"/>
    <property type="match status" value="1"/>
</dbReference>
<feature type="compositionally biased region" description="Low complexity" evidence="1">
    <location>
        <begin position="252"/>
        <end position="265"/>
    </location>
</feature>
<dbReference type="Proteomes" id="UP001597417">
    <property type="component" value="Unassembled WGS sequence"/>
</dbReference>
<evidence type="ECO:0000256" key="1">
    <source>
        <dbReference type="SAM" id="MobiDB-lite"/>
    </source>
</evidence>
<feature type="compositionally biased region" description="Low complexity" evidence="1">
    <location>
        <begin position="278"/>
        <end position="287"/>
    </location>
</feature>
<gene>
    <name evidence="2" type="ORF">ACFSXZ_03515</name>
</gene>